<evidence type="ECO:0000259" key="2">
    <source>
        <dbReference type="Pfam" id="PF13546"/>
    </source>
</evidence>
<keyword evidence="4" id="KW-1185">Reference proteome</keyword>
<accession>A0ABV2UG08</accession>
<protein>
    <submittedName>
        <fullName evidence="3">IS701 family transposase</fullName>
    </submittedName>
</protein>
<sequence>MAGVREDLEAFTTEMFDGFFRADQRRWGQVYVRGLLLDGRRKSVEPMAARLGEDGNRQALAHFVTTSPWDPAHVRARLAWRMHDVIGPEALIVDDTGFLKDGDASACVSRQYTGTAGKVTNCQVGVSLHLARDHASAAVNWRLFMPASWDPASPEADADKTARRSRCGIPAQAGHVEKWQLALDMIDEARSWGIDIPLIVADADYGDAAAFRLGLEDRNLPYTVGISSRHTAHRAGARPVQPAYAGTGRPPKMQYPEPAQTMKDLVIAAGRAAARPVSWREGSRPGQGRSGFKARTHSHRREHRTTQQPVSDRGCLFTETADRLPDLPGPAGVTSTKVLAHPRHLTPSKITDRVKLAVLDPHPHGRMDVQPVQTCLGRRRRLQVAQRCHCPARLMSAGCQVLFGRRAAIAPSVTMARMGTRLSTSQIITTGNGAPRSVGNFLPIANTPSAKINRVEIR</sequence>
<dbReference type="Proteomes" id="UP001550044">
    <property type="component" value="Unassembled WGS sequence"/>
</dbReference>
<dbReference type="InterPro" id="IPR012337">
    <property type="entry name" value="RNaseH-like_sf"/>
</dbReference>
<dbReference type="InterPro" id="IPR038721">
    <property type="entry name" value="IS701-like_DDE_dom"/>
</dbReference>
<comment type="caution">
    <text evidence="3">The sequence shown here is derived from an EMBL/GenBank/DDBJ whole genome shotgun (WGS) entry which is preliminary data.</text>
</comment>
<feature type="region of interest" description="Disordered" evidence="1">
    <location>
        <begin position="231"/>
        <end position="251"/>
    </location>
</feature>
<evidence type="ECO:0000313" key="4">
    <source>
        <dbReference type="Proteomes" id="UP001550044"/>
    </source>
</evidence>
<dbReference type="Pfam" id="PF13546">
    <property type="entry name" value="DDE_5"/>
    <property type="match status" value="1"/>
</dbReference>
<evidence type="ECO:0000313" key="3">
    <source>
        <dbReference type="EMBL" id="MET8436770.1"/>
    </source>
</evidence>
<dbReference type="SUPFAM" id="SSF53098">
    <property type="entry name" value="Ribonuclease H-like"/>
    <property type="match status" value="1"/>
</dbReference>
<feature type="region of interest" description="Disordered" evidence="1">
    <location>
        <begin position="276"/>
        <end position="311"/>
    </location>
</feature>
<dbReference type="PANTHER" id="PTHR33627:SF1">
    <property type="entry name" value="TRANSPOSASE"/>
    <property type="match status" value="1"/>
</dbReference>
<organism evidence="3 4">
    <name type="scientific">Streptomyces sp. 900116325</name>
    <dbReference type="NCBI Taxonomy" id="3154295"/>
    <lineage>
        <taxon>Bacteria</taxon>
        <taxon>Bacillati</taxon>
        <taxon>Actinomycetota</taxon>
        <taxon>Actinomycetes</taxon>
        <taxon>Kitasatosporales</taxon>
        <taxon>Streptomycetaceae</taxon>
        <taxon>Streptomyces</taxon>
    </lineage>
</organism>
<feature type="domain" description="Transposase IS701-like DDE" evidence="2">
    <location>
        <begin position="14"/>
        <end position="285"/>
    </location>
</feature>
<reference evidence="3 4" key="1">
    <citation type="submission" date="2024-06" db="EMBL/GenBank/DDBJ databases">
        <title>The Natural Products Discovery Center: Release of the First 8490 Sequenced Strains for Exploring Actinobacteria Biosynthetic Diversity.</title>
        <authorList>
            <person name="Kalkreuter E."/>
            <person name="Kautsar S.A."/>
            <person name="Yang D."/>
            <person name="Bader C.D."/>
            <person name="Teijaro C.N."/>
            <person name="Fluegel L."/>
            <person name="Davis C.M."/>
            <person name="Simpson J.R."/>
            <person name="Lauterbach L."/>
            <person name="Steele A.D."/>
            <person name="Gui C."/>
            <person name="Meng S."/>
            <person name="Li G."/>
            <person name="Viehrig K."/>
            <person name="Ye F."/>
            <person name="Su P."/>
            <person name="Kiefer A.F."/>
            <person name="Nichols A."/>
            <person name="Cepeda A.J."/>
            <person name="Yan W."/>
            <person name="Fan B."/>
            <person name="Jiang Y."/>
            <person name="Adhikari A."/>
            <person name="Zheng C.-J."/>
            <person name="Schuster L."/>
            <person name="Cowan T.M."/>
            <person name="Smanski M.J."/>
            <person name="Chevrette M.G."/>
            <person name="De Carvalho L.P.S."/>
            <person name="Shen B."/>
        </authorList>
    </citation>
    <scope>NUCLEOTIDE SEQUENCE [LARGE SCALE GENOMIC DNA]</scope>
    <source>
        <strain evidence="3 4">NPDC005137</strain>
    </source>
</reference>
<dbReference type="InterPro" id="IPR039365">
    <property type="entry name" value="IS701-like"/>
</dbReference>
<dbReference type="NCBIfam" id="NF033540">
    <property type="entry name" value="transpos_IS701"/>
    <property type="match status" value="1"/>
</dbReference>
<dbReference type="PANTHER" id="PTHR33627">
    <property type="entry name" value="TRANSPOSASE"/>
    <property type="match status" value="1"/>
</dbReference>
<evidence type="ECO:0000256" key="1">
    <source>
        <dbReference type="SAM" id="MobiDB-lite"/>
    </source>
</evidence>
<dbReference type="RefSeq" id="WP_356711660.1">
    <property type="nucleotide sequence ID" value="NZ_JBEXIP010000029.1"/>
</dbReference>
<dbReference type="EMBL" id="JBEXIP010000029">
    <property type="protein sequence ID" value="MET8436770.1"/>
    <property type="molecule type" value="Genomic_DNA"/>
</dbReference>
<gene>
    <name evidence="3" type="ORF">ABZV61_29145</name>
</gene>
<proteinExistence type="predicted"/>
<feature type="compositionally biased region" description="Basic residues" evidence="1">
    <location>
        <begin position="292"/>
        <end position="303"/>
    </location>
</feature>
<name>A0ABV2UG08_9ACTN</name>